<sequence>MRKSVVGVALLVALGACSAQTTGAPSPNAGGQPVVTTDAVQLAALAKSSTAKTSTVKIDATVDAGGQHVTMTGQGKFGGDSAGMAMQMGTAAGSMEIRLVDKAIYLKPPAAAKARLGTDKPWVKVGGSNDAISQLISGGLDQLATQDDPATFLNQIAKGGKVTRTEKTTLDGKPATHYTVDVDTAKAQAELPPQLAGAVAPMTVDLWLDNDNLPLQMTAAAGDKYTAKVHYTDWGGQVDVAAPPADQVADLADLSGH</sequence>
<proteinExistence type="predicted"/>
<comment type="caution">
    <text evidence="2">The sequence shown here is derived from an EMBL/GenBank/DDBJ whole genome shotgun (WGS) entry which is preliminary data.</text>
</comment>
<feature type="chain" id="PRO_5039314425" description="Lipoprotein LprG" evidence="1">
    <location>
        <begin position="19"/>
        <end position="257"/>
    </location>
</feature>
<dbReference type="PROSITE" id="PS51257">
    <property type="entry name" value="PROKAR_LIPOPROTEIN"/>
    <property type="match status" value="1"/>
</dbReference>
<dbReference type="InterPro" id="IPR029046">
    <property type="entry name" value="LolA/LolB/LppX"/>
</dbReference>
<accession>A0A7W9NHN5</accession>
<dbReference type="SUPFAM" id="SSF89392">
    <property type="entry name" value="Prokaryotic lipoproteins and lipoprotein localization factors"/>
    <property type="match status" value="1"/>
</dbReference>
<dbReference type="AlphaFoldDB" id="A0A7W9NHN5"/>
<protein>
    <recommendedName>
        <fullName evidence="4">Lipoprotein LprG</fullName>
    </recommendedName>
</protein>
<evidence type="ECO:0000256" key="1">
    <source>
        <dbReference type="SAM" id="SignalP"/>
    </source>
</evidence>
<reference evidence="2 3" key="1">
    <citation type="submission" date="2020-08" db="EMBL/GenBank/DDBJ databases">
        <title>Sequencing the genomes of 1000 actinobacteria strains.</title>
        <authorList>
            <person name="Klenk H.-P."/>
        </authorList>
    </citation>
    <scope>NUCLEOTIDE SEQUENCE [LARGE SCALE GENOMIC DNA]</scope>
    <source>
        <strain evidence="2 3">DSM 43851</strain>
    </source>
</reference>
<dbReference type="EMBL" id="JACHIR010000001">
    <property type="protein sequence ID" value="MBB5892734.1"/>
    <property type="molecule type" value="Genomic_DNA"/>
</dbReference>
<name>A0A7W9NHN5_9PSEU</name>
<organism evidence="2 3">
    <name type="scientific">Kutzneria kofuensis</name>
    <dbReference type="NCBI Taxonomy" id="103725"/>
    <lineage>
        <taxon>Bacteria</taxon>
        <taxon>Bacillati</taxon>
        <taxon>Actinomycetota</taxon>
        <taxon>Actinomycetes</taxon>
        <taxon>Pseudonocardiales</taxon>
        <taxon>Pseudonocardiaceae</taxon>
        <taxon>Kutzneria</taxon>
    </lineage>
</organism>
<keyword evidence="3" id="KW-1185">Reference proteome</keyword>
<evidence type="ECO:0008006" key="4">
    <source>
        <dbReference type="Google" id="ProtNLM"/>
    </source>
</evidence>
<gene>
    <name evidence="2" type="ORF">BJ998_003930</name>
</gene>
<evidence type="ECO:0000313" key="2">
    <source>
        <dbReference type="EMBL" id="MBB5892734.1"/>
    </source>
</evidence>
<evidence type="ECO:0000313" key="3">
    <source>
        <dbReference type="Proteomes" id="UP000585638"/>
    </source>
</evidence>
<keyword evidence="1" id="KW-0732">Signal</keyword>
<dbReference type="Gene3D" id="2.50.20.20">
    <property type="match status" value="1"/>
</dbReference>
<dbReference type="RefSeq" id="WP_184863663.1">
    <property type="nucleotide sequence ID" value="NZ_BAAAWY010000001.1"/>
</dbReference>
<dbReference type="Proteomes" id="UP000585638">
    <property type="component" value="Unassembled WGS sequence"/>
</dbReference>
<feature type="signal peptide" evidence="1">
    <location>
        <begin position="1"/>
        <end position="18"/>
    </location>
</feature>